<protein>
    <submittedName>
        <fullName evidence="1">Uncharacterized protein</fullName>
    </submittedName>
</protein>
<evidence type="ECO:0000313" key="1">
    <source>
        <dbReference type="EMBL" id="KCV83675.1"/>
    </source>
</evidence>
<sequence length="87" mass="9205">MRNGGAISFDLEGIRFDGFGEAFAERATSALKDGLTTGLNDPSIQQALAESADINIEQLSLDGLDFSTPDRLGLSLAQAILHRVAGR</sequence>
<dbReference type="AlphaFoldDB" id="A0A058ZR26"/>
<proteinExistence type="predicted"/>
<keyword evidence="2" id="KW-1185">Reference proteome</keyword>
<dbReference type="EMBL" id="AQQY01000001">
    <property type="protein sequence ID" value="KCV83675.1"/>
    <property type="molecule type" value="Genomic_DNA"/>
</dbReference>
<dbReference type="Proteomes" id="UP000024836">
    <property type="component" value="Unassembled WGS sequence"/>
</dbReference>
<name>A0A058ZR26_9RHOB</name>
<evidence type="ECO:0000313" key="2">
    <source>
        <dbReference type="Proteomes" id="UP000024836"/>
    </source>
</evidence>
<organism evidence="1 2">
    <name type="scientific">Actibacterium atlanticum</name>
    <dbReference type="NCBI Taxonomy" id="1461693"/>
    <lineage>
        <taxon>Bacteria</taxon>
        <taxon>Pseudomonadati</taxon>
        <taxon>Pseudomonadota</taxon>
        <taxon>Alphaproteobacteria</taxon>
        <taxon>Rhodobacterales</taxon>
        <taxon>Roseobacteraceae</taxon>
        <taxon>Actibacterium</taxon>
    </lineage>
</organism>
<dbReference type="RefSeq" id="WP_035247743.1">
    <property type="nucleotide sequence ID" value="NZ_AQQY01000001.1"/>
</dbReference>
<reference evidence="1 2" key="1">
    <citation type="submission" date="2013-04" db="EMBL/GenBank/DDBJ databases">
        <title>Shimia sp. 22II-S11-Z10 Genome Sequencing.</title>
        <authorList>
            <person name="Lai Q."/>
            <person name="Li G."/>
            <person name="Shao Z."/>
        </authorList>
    </citation>
    <scope>NUCLEOTIDE SEQUENCE [LARGE SCALE GENOMIC DNA]</scope>
    <source>
        <strain evidence="2">22II-S11-Z10</strain>
    </source>
</reference>
<dbReference type="STRING" id="1461693.ATO10_02905"/>
<accession>A0A058ZR26</accession>
<gene>
    <name evidence="1" type="ORF">ATO10_02905</name>
</gene>
<comment type="caution">
    <text evidence="1">The sequence shown here is derived from an EMBL/GenBank/DDBJ whole genome shotgun (WGS) entry which is preliminary data.</text>
</comment>